<organism evidence="2 3">
    <name type="scientific">Eubacterium callanderi</name>
    <dbReference type="NCBI Taxonomy" id="53442"/>
    <lineage>
        <taxon>Bacteria</taxon>
        <taxon>Bacillati</taxon>
        <taxon>Bacillota</taxon>
        <taxon>Clostridia</taxon>
        <taxon>Eubacteriales</taxon>
        <taxon>Eubacteriaceae</taxon>
        <taxon>Eubacterium</taxon>
    </lineage>
</organism>
<evidence type="ECO:0000256" key="1">
    <source>
        <dbReference type="SAM" id="MobiDB-lite"/>
    </source>
</evidence>
<dbReference type="AlphaFoldDB" id="A0AB74EYT8"/>
<evidence type="ECO:0008006" key="4">
    <source>
        <dbReference type="Google" id="ProtNLM"/>
    </source>
</evidence>
<dbReference type="InterPro" id="IPR012340">
    <property type="entry name" value="NA-bd_OB-fold"/>
</dbReference>
<accession>A0AB74EYT8</accession>
<dbReference type="RefSeq" id="WP_073382735.1">
    <property type="nucleotide sequence ID" value="NZ_FRBP01000006.1"/>
</dbReference>
<dbReference type="Proteomes" id="UP000184012">
    <property type="component" value="Unassembled WGS sequence"/>
</dbReference>
<sequence>MSELLIGEIRMSYVNVFAPYAANGGEPKYSVTLLIPKSNTQLVQQIQAAIEQAKQEGVAKKFGGTMPGFVASPMHDGDGTKQTGEPYGEECKGHYVMTASCKPEFGAPGVVAGPDRHPAMDQSEVYSGCYGYVFVNFTAYNASGKKGVGCYLQHVWKTRDGEAFAGARTSVEDAFAGVTVPVQGQPAAPGVVTQPGYTAAMQNPYAQQPAAPAVTPGYPQQQQPAPVQPQYGQAPAQPAAPQQIDPITGQPIPPAVMGI</sequence>
<proteinExistence type="predicted"/>
<dbReference type="Gene3D" id="2.40.50.140">
    <property type="entry name" value="Nucleic acid-binding proteins"/>
    <property type="match status" value="1"/>
</dbReference>
<dbReference type="SUPFAM" id="SSF50249">
    <property type="entry name" value="Nucleic acid-binding proteins"/>
    <property type="match status" value="1"/>
</dbReference>
<protein>
    <recommendedName>
        <fullName evidence="4">DUF2815 family protein</fullName>
    </recommendedName>
</protein>
<feature type="region of interest" description="Disordered" evidence="1">
    <location>
        <begin position="209"/>
        <end position="259"/>
    </location>
</feature>
<dbReference type="Pfam" id="PF10991">
    <property type="entry name" value="Enc34_ssDNA-bd"/>
    <property type="match status" value="1"/>
</dbReference>
<name>A0AB74EYT8_9FIRM</name>
<evidence type="ECO:0000313" key="3">
    <source>
        <dbReference type="Proteomes" id="UP000184012"/>
    </source>
</evidence>
<gene>
    <name evidence="2" type="ORF">SAMN04515649_1068</name>
</gene>
<comment type="caution">
    <text evidence="2">The sequence shown here is derived from an EMBL/GenBank/DDBJ whole genome shotgun (WGS) entry which is preliminary data.</text>
</comment>
<evidence type="ECO:0000313" key="2">
    <source>
        <dbReference type="EMBL" id="SHL56229.1"/>
    </source>
</evidence>
<reference evidence="2 3" key="1">
    <citation type="submission" date="2016-11" db="EMBL/GenBank/DDBJ databases">
        <authorList>
            <person name="Varghese N."/>
            <person name="Submissions S."/>
        </authorList>
    </citation>
    <scope>NUCLEOTIDE SEQUENCE [LARGE SCALE GENOMIC DNA]</scope>
    <source>
        <strain evidence="2 3">FD</strain>
    </source>
</reference>
<dbReference type="InterPro" id="IPR022595">
    <property type="entry name" value="Enc34_ssDNA-bd"/>
</dbReference>
<dbReference type="EMBL" id="FRBP01000006">
    <property type="protein sequence ID" value="SHL56229.1"/>
    <property type="molecule type" value="Genomic_DNA"/>
</dbReference>
<feature type="compositionally biased region" description="Low complexity" evidence="1">
    <location>
        <begin position="209"/>
        <end position="243"/>
    </location>
</feature>